<keyword evidence="2" id="KW-0378">Hydrolase</keyword>
<dbReference type="PIRSF" id="PIRSF037442">
    <property type="entry name" value="UCP037442_abhydr"/>
    <property type="match status" value="1"/>
</dbReference>
<dbReference type="SUPFAM" id="SSF53474">
    <property type="entry name" value="alpha/beta-Hydrolases"/>
    <property type="match status" value="1"/>
</dbReference>
<dbReference type="RefSeq" id="WP_147911924.1">
    <property type="nucleotide sequence ID" value="NZ_JBHUEJ010000015.1"/>
</dbReference>
<keyword evidence="3" id="KW-1185">Reference proteome</keyword>
<protein>
    <submittedName>
        <fullName evidence="2">Alpha/beta fold hydrolase</fullName>
    </submittedName>
</protein>
<dbReference type="EMBL" id="JBHUEJ010000015">
    <property type="protein sequence ID" value="MFD1710162.1"/>
    <property type="molecule type" value="Genomic_DNA"/>
</dbReference>
<reference evidence="3" key="1">
    <citation type="journal article" date="2019" name="Int. J. Syst. Evol. Microbiol.">
        <title>The Global Catalogue of Microorganisms (GCM) 10K type strain sequencing project: providing services to taxonomists for standard genome sequencing and annotation.</title>
        <authorList>
            <consortium name="The Broad Institute Genomics Platform"/>
            <consortium name="The Broad Institute Genome Sequencing Center for Infectious Disease"/>
            <person name="Wu L."/>
            <person name="Ma J."/>
        </authorList>
    </citation>
    <scope>NUCLEOTIDE SEQUENCE [LARGE SCALE GENOMIC DNA]</scope>
    <source>
        <strain evidence="3">LMG 29247</strain>
    </source>
</reference>
<dbReference type="GO" id="GO:0016787">
    <property type="term" value="F:hydrolase activity"/>
    <property type="evidence" value="ECO:0007669"/>
    <property type="project" value="UniProtKB-KW"/>
</dbReference>
<dbReference type="Pfam" id="PF12146">
    <property type="entry name" value="Hydrolase_4"/>
    <property type="match status" value="1"/>
</dbReference>
<accession>A0ABW4KPZ5</accession>
<comment type="caution">
    <text evidence="2">The sequence shown here is derived from an EMBL/GenBank/DDBJ whole genome shotgun (WGS) entry which is preliminary data.</text>
</comment>
<organism evidence="2 3">
    <name type="scientific">Ottowia flava</name>
    <dbReference type="NCBI Taxonomy" id="2675430"/>
    <lineage>
        <taxon>Bacteria</taxon>
        <taxon>Pseudomonadati</taxon>
        <taxon>Pseudomonadota</taxon>
        <taxon>Betaproteobacteria</taxon>
        <taxon>Burkholderiales</taxon>
        <taxon>Comamonadaceae</taxon>
        <taxon>Ottowia</taxon>
    </lineage>
</organism>
<dbReference type="InterPro" id="IPR017208">
    <property type="entry name" value="UCP037442_abhydr"/>
</dbReference>
<dbReference type="Gene3D" id="3.40.50.1820">
    <property type="entry name" value="alpha/beta hydrolase"/>
    <property type="match status" value="1"/>
</dbReference>
<dbReference type="InterPro" id="IPR029058">
    <property type="entry name" value="AB_hydrolase_fold"/>
</dbReference>
<dbReference type="InterPro" id="IPR022742">
    <property type="entry name" value="Hydrolase_4"/>
</dbReference>
<feature type="domain" description="Serine aminopeptidase S33" evidence="1">
    <location>
        <begin position="34"/>
        <end position="149"/>
    </location>
</feature>
<name>A0ABW4KPZ5_9BURK</name>
<dbReference type="Proteomes" id="UP001597304">
    <property type="component" value="Unassembled WGS sequence"/>
</dbReference>
<proteinExistence type="predicted"/>
<evidence type="ECO:0000259" key="1">
    <source>
        <dbReference type="Pfam" id="PF12146"/>
    </source>
</evidence>
<evidence type="ECO:0000313" key="3">
    <source>
        <dbReference type="Proteomes" id="UP001597304"/>
    </source>
</evidence>
<gene>
    <name evidence="2" type="ORF">ACFSF0_06070</name>
</gene>
<sequence>MTQAPAAADSDAVLSAPDGARIALRSYPPTGPAHGCVVIGGAMGVPQSHYAPFARWLAARGWRVFSFDYRSQGASLALGPSLRQSRATLHDWARDFESVVAHARATTPNGPLLLVGHSLGAQLPGLFAQPDQVDGLLAVATGIGYWRHYPARQRRQSPLFWWGIVPVTTALAGYFPGRRLGLIGDLPRGVMWQWRRWCLHPEYSVGVEGAAARASYARVRFPISAFLVSDDEMLSEASLQGLLALYTGAPQAVQRVVPEALGLPRIGHLGWFRSACADALWPLTEAELHALATLRGQGTEATSTAVVAC</sequence>
<evidence type="ECO:0000313" key="2">
    <source>
        <dbReference type="EMBL" id="MFD1710162.1"/>
    </source>
</evidence>